<comment type="pathway">
    <text evidence="2">Cell wall biogenesis; peptidoglycan biosynthesis.</text>
</comment>
<keyword evidence="11" id="KW-0961">Cell wall biogenesis/degradation</keyword>
<feature type="chain" id="PRO_5046080622" description="serine-type D-Ala-D-Ala carboxypeptidase" evidence="14">
    <location>
        <begin position="27"/>
        <end position="388"/>
    </location>
</feature>
<comment type="caution">
    <text evidence="16">The sequence shown here is derived from an EMBL/GenBank/DDBJ whole genome shotgun (WGS) entry which is preliminary data.</text>
</comment>
<keyword evidence="9" id="KW-0133">Cell shape</keyword>
<dbReference type="InterPro" id="IPR012907">
    <property type="entry name" value="Peptidase_S11_C"/>
</dbReference>
<dbReference type="InterPro" id="IPR015956">
    <property type="entry name" value="Peniciliin-bd_prot_C_sf"/>
</dbReference>
<dbReference type="PANTHER" id="PTHR21581">
    <property type="entry name" value="D-ALANYL-D-ALANINE CARBOXYPEPTIDASE"/>
    <property type="match status" value="1"/>
</dbReference>
<dbReference type="InterPro" id="IPR018044">
    <property type="entry name" value="Peptidase_S11"/>
</dbReference>
<comment type="function">
    <text evidence="1">Removes C-terminal D-alanyl residues from sugar-peptide cell wall precursors.</text>
</comment>
<dbReference type="Pfam" id="PF00768">
    <property type="entry name" value="Peptidase_S11"/>
    <property type="match status" value="1"/>
</dbReference>
<dbReference type="SMART" id="SM00936">
    <property type="entry name" value="PBP5_C"/>
    <property type="match status" value="1"/>
</dbReference>
<dbReference type="EC" id="3.4.16.4" evidence="4"/>
<feature type="signal peptide" evidence="14">
    <location>
        <begin position="1"/>
        <end position="26"/>
    </location>
</feature>
<keyword evidence="17" id="KW-1185">Reference proteome</keyword>
<keyword evidence="10" id="KW-0573">Peptidoglycan synthesis</keyword>
<evidence type="ECO:0000256" key="10">
    <source>
        <dbReference type="ARBA" id="ARBA00022984"/>
    </source>
</evidence>
<evidence type="ECO:0000256" key="7">
    <source>
        <dbReference type="ARBA" id="ARBA00022729"/>
    </source>
</evidence>
<evidence type="ECO:0000256" key="6">
    <source>
        <dbReference type="ARBA" id="ARBA00022670"/>
    </source>
</evidence>
<organism evidence="16 17">
    <name type="scientific">Banduia mediterranea</name>
    <dbReference type="NCBI Taxonomy" id="3075609"/>
    <lineage>
        <taxon>Bacteria</taxon>
        <taxon>Pseudomonadati</taxon>
        <taxon>Pseudomonadota</taxon>
        <taxon>Gammaproteobacteria</taxon>
        <taxon>Nevskiales</taxon>
        <taxon>Algiphilaceae</taxon>
        <taxon>Banduia</taxon>
    </lineage>
</organism>
<dbReference type="RefSeq" id="WP_311364842.1">
    <property type="nucleotide sequence ID" value="NZ_JAVRIC010000010.1"/>
</dbReference>
<evidence type="ECO:0000256" key="11">
    <source>
        <dbReference type="ARBA" id="ARBA00023316"/>
    </source>
</evidence>
<evidence type="ECO:0000256" key="8">
    <source>
        <dbReference type="ARBA" id="ARBA00022801"/>
    </source>
</evidence>
<evidence type="ECO:0000313" key="17">
    <source>
        <dbReference type="Proteomes" id="UP001254608"/>
    </source>
</evidence>
<dbReference type="PRINTS" id="PR00725">
    <property type="entry name" value="DADACBPTASE1"/>
</dbReference>
<keyword evidence="5 16" id="KW-0121">Carboxypeptidase</keyword>
<evidence type="ECO:0000256" key="1">
    <source>
        <dbReference type="ARBA" id="ARBA00003217"/>
    </source>
</evidence>
<evidence type="ECO:0000256" key="5">
    <source>
        <dbReference type="ARBA" id="ARBA00022645"/>
    </source>
</evidence>
<dbReference type="InterPro" id="IPR037167">
    <property type="entry name" value="Peptidase_S11_C_sf"/>
</dbReference>
<evidence type="ECO:0000259" key="15">
    <source>
        <dbReference type="SMART" id="SM00936"/>
    </source>
</evidence>
<name>A0ABU2WHW3_9GAMM</name>
<keyword evidence="7 14" id="KW-0732">Signal</keyword>
<gene>
    <name evidence="16" type="ORF">RM530_08750</name>
</gene>
<evidence type="ECO:0000256" key="2">
    <source>
        <dbReference type="ARBA" id="ARBA00004752"/>
    </source>
</evidence>
<keyword evidence="8 16" id="KW-0378">Hydrolase</keyword>
<dbReference type="PANTHER" id="PTHR21581:SF6">
    <property type="entry name" value="TRAFFICKING PROTEIN PARTICLE COMPLEX SUBUNIT 12"/>
    <property type="match status" value="1"/>
</dbReference>
<reference evidence="16 17" key="1">
    <citation type="submission" date="2023-09" db="EMBL/GenBank/DDBJ databases">
        <authorList>
            <person name="Rey-Velasco X."/>
        </authorList>
    </citation>
    <scope>NUCLEOTIDE SEQUENCE [LARGE SCALE GENOMIC DNA]</scope>
    <source>
        <strain evidence="16 17">W345</strain>
    </source>
</reference>
<protein>
    <recommendedName>
        <fullName evidence="4">serine-type D-Ala-D-Ala carboxypeptidase</fullName>
        <ecNumber evidence="4">3.4.16.4</ecNumber>
    </recommendedName>
</protein>
<dbReference type="SUPFAM" id="SSF56601">
    <property type="entry name" value="beta-lactamase/transpeptidase-like"/>
    <property type="match status" value="1"/>
</dbReference>
<evidence type="ECO:0000256" key="3">
    <source>
        <dbReference type="ARBA" id="ARBA00007164"/>
    </source>
</evidence>
<evidence type="ECO:0000256" key="13">
    <source>
        <dbReference type="RuleBase" id="RU004016"/>
    </source>
</evidence>
<evidence type="ECO:0000256" key="14">
    <source>
        <dbReference type="SAM" id="SignalP"/>
    </source>
</evidence>
<comment type="catalytic activity">
    <reaction evidence="12">
        <text>Preferential cleavage: (Ac)2-L-Lys-D-Ala-|-D-Ala. Also transpeptidation of peptidyl-alanyl moieties that are N-acyl substituents of D-alanine.</text>
        <dbReference type="EC" id="3.4.16.4"/>
    </reaction>
</comment>
<evidence type="ECO:0000256" key="9">
    <source>
        <dbReference type="ARBA" id="ARBA00022960"/>
    </source>
</evidence>
<accession>A0ABU2WHW3</accession>
<dbReference type="Pfam" id="PF07943">
    <property type="entry name" value="PBP5_C"/>
    <property type="match status" value="1"/>
</dbReference>
<keyword evidence="6" id="KW-0645">Protease</keyword>
<feature type="domain" description="Peptidase S11 D-Ala-D-Ala carboxypeptidase A C-terminal" evidence="15">
    <location>
        <begin position="281"/>
        <end position="371"/>
    </location>
</feature>
<evidence type="ECO:0000256" key="4">
    <source>
        <dbReference type="ARBA" id="ARBA00012448"/>
    </source>
</evidence>
<dbReference type="Gene3D" id="3.40.710.10">
    <property type="entry name" value="DD-peptidase/beta-lactamase superfamily"/>
    <property type="match status" value="1"/>
</dbReference>
<dbReference type="Proteomes" id="UP001254608">
    <property type="component" value="Unassembled WGS sequence"/>
</dbReference>
<dbReference type="SUPFAM" id="SSF69189">
    <property type="entry name" value="Penicillin-binding protein associated domain"/>
    <property type="match status" value="1"/>
</dbReference>
<comment type="similarity">
    <text evidence="3 13">Belongs to the peptidase S11 family.</text>
</comment>
<dbReference type="InterPro" id="IPR001967">
    <property type="entry name" value="Peptidase_S11_N"/>
</dbReference>
<evidence type="ECO:0000256" key="12">
    <source>
        <dbReference type="ARBA" id="ARBA00034000"/>
    </source>
</evidence>
<sequence length="388" mass="42600">MKIKLFSLRSLLVPLALLSLWPLAAAAQSVPPPPSLDVKSWILLDAQTGQVLTGSDYDERVEPASITKVMTTYVIYDEIAQDRMHLDDDVLISEKAWRQGIDSSESRMFLDVGSHVKVEDLLRGIVIQSGNDASIAMAEHVAGTEEAFASLMNQHAKQLGMKNSHFVNSTGLPDPQHYTSAHDVALLVRALIKNFPDDYAMYSQKEFTYNGIKQRNRNGLLWRDSTIDGVKTGHTSKAGYCLATSAVRDGRRLIGVVMGAGSWNGREQSSLAILNYGFRFFDTVKLYEAGSPIQTLRIFKGSTEELPVGTIDTLAVSIPRGAQDKLSVQADVQQPLIAPVQAGQTLGTVTVSLDGDTLLQEPLVALQEVPEGGLWDKLVDEVRLRFFE</sequence>
<dbReference type="EMBL" id="JAVRIC010000010">
    <property type="protein sequence ID" value="MDT0497451.1"/>
    <property type="molecule type" value="Genomic_DNA"/>
</dbReference>
<dbReference type="InterPro" id="IPR012338">
    <property type="entry name" value="Beta-lactam/transpept-like"/>
</dbReference>
<dbReference type="GO" id="GO:0004180">
    <property type="term" value="F:carboxypeptidase activity"/>
    <property type="evidence" value="ECO:0007669"/>
    <property type="project" value="UniProtKB-KW"/>
</dbReference>
<dbReference type="Gene3D" id="2.60.410.10">
    <property type="entry name" value="D-Ala-D-Ala carboxypeptidase, C-terminal domain"/>
    <property type="match status" value="1"/>
</dbReference>
<proteinExistence type="inferred from homology"/>
<evidence type="ECO:0000313" key="16">
    <source>
        <dbReference type="EMBL" id="MDT0497451.1"/>
    </source>
</evidence>